<sequence length="338" mass="40370">MDKYKKKKDSYNLVFAILWGLLFVYWFTTAIYNVSMKSYITTLNKAIEYTDMIKPKELEFKKIKNPNEFNENFVIDEKDNMFSFDADTLVSTAIKFYDTTGCQLYYVNVDLEKAGKEIKNDKDAEEWAEKYVKDLIDDDYAVIYYEADSVEISNPDNSDGLKYVGVSDSITYGSKVSSLFNSKARIIVNEIIKHKWTYEEYYDTAWNDTQYIPLEIARQLFPNSFSERKIIVNNSHHSEYLLLDIEQADKLIKKYELRINIFRISWIVLFVLNMIFSIIITRKKANAVRMSEEFPKYEYTQDEYTKNEYTQSEYAQDEYTQYEYDREQYKKDLMDKYN</sequence>
<accession>A0ABV1HHZ4</accession>
<dbReference type="EMBL" id="JBBMEX010000014">
    <property type="protein sequence ID" value="MEQ2558652.1"/>
    <property type="molecule type" value="Genomic_DNA"/>
</dbReference>
<keyword evidence="1" id="KW-0812">Transmembrane</keyword>
<dbReference type="Proteomes" id="UP001454489">
    <property type="component" value="Unassembled WGS sequence"/>
</dbReference>
<keyword evidence="1" id="KW-0472">Membrane</keyword>
<feature type="transmembrane region" description="Helical" evidence="1">
    <location>
        <begin position="261"/>
        <end position="280"/>
    </location>
</feature>
<evidence type="ECO:0000313" key="3">
    <source>
        <dbReference type="Proteomes" id="UP001454489"/>
    </source>
</evidence>
<reference evidence="2 3" key="1">
    <citation type="submission" date="2024-03" db="EMBL/GenBank/DDBJ databases">
        <title>Human intestinal bacterial collection.</title>
        <authorList>
            <person name="Pauvert C."/>
            <person name="Hitch T.C.A."/>
            <person name="Clavel T."/>
        </authorList>
    </citation>
    <scope>NUCLEOTIDE SEQUENCE [LARGE SCALE GENOMIC DNA]</scope>
    <source>
        <strain evidence="2 3">CLA-AA-H185</strain>
    </source>
</reference>
<dbReference type="RefSeq" id="WP_294665724.1">
    <property type="nucleotide sequence ID" value="NZ_JBBMEX010000014.1"/>
</dbReference>
<gene>
    <name evidence="2" type="ORF">WMO43_12345</name>
</gene>
<organism evidence="2 3">
    <name type="scientific">Maccoyibacter intestinihominis</name>
    <dbReference type="NCBI Taxonomy" id="3133499"/>
    <lineage>
        <taxon>Bacteria</taxon>
        <taxon>Bacillati</taxon>
        <taxon>Bacillota</taxon>
        <taxon>Clostridia</taxon>
        <taxon>Lachnospirales</taxon>
        <taxon>Lachnospiraceae</taxon>
        <taxon>Maccoyibacter</taxon>
    </lineage>
</organism>
<proteinExistence type="predicted"/>
<evidence type="ECO:0000256" key="1">
    <source>
        <dbReference type="SAM" id="Phobius"/>
    </source>
</evidence>
<protein>
    <submittedName>
        <fullName evidence="2">Uncharacterized protein</fullName>
    </submittedName>
</protein>
<name>A0ABV1HHZ4_9FIRM</name>
<comment type="caution">
    <text evidence="2">The sequence shown here is derived from an EMBL/GenBank/DDBJ whole genome shotgun (WGS) entry which is preliminary data.</text>
</comment>
<keyword evidence="1" id="KW-1133">Transmembrane helix</keyword>
<keyword evidence="3" id="KW-1185">Reference proteome</keyword>
<evidence type="ECO:0000313" key="2">
    <source>
        <dbReference type="EMBL" id="MEQ2558652.1"/>
    </source>
</evidence>
<feature type="transmembrane region" description="Helical" evidence="1">
    <location>
        <begin position="12"/>
        <end position="32"/>
    </location>
</feature>